<keyword evidence="1" id="KW-0460">Magnesium</keyword>
<dbReference type="PANTHER" id="PTHR20854">
    <property type="entry name" value="INOSITOL MONOPHOSPHATASE"/>
    <property type="match status" value="1"/>
</dbReference>
<dbReference type="PRINTS" id="PR00377">
    <property type="entry name" value="IMPHPHTASES"/>
</dbReference>
<keyword evidence="1" id="KW-0479">Metal-binding</keyword>
<evidence type="ECO:0000313" key="3">
    <source>
        <dbReference type="Proteomes" id="UP001138997"/>
    </source>
</evidence>
<proteinExistence type="predicted"/>
<keyword evidence="3" id="KW-1185">Reference proteome</keyword>
<dbReference type="AlphaFoldDB" id="A0A9X1SW81"/>
<dbReference type="GO" id="GO:0006020">
    <property type="term" value="P:inositol metabolic process"/>
    <property type="evidence" value="ECO:0007669"/>
    <property type="project" value="TreeGrafter"/>
</dbReference>
<dbReference type="Pfam" id="PF00459">
    <property type="entry name" value="Inositol_P"/>
    <property type="match status" value="1"/>
</dbReference>
<accession>A0A9X1SW81</accession>
<evidence type="ECO:0000313" key="2">
    <source>
        <dbReference type="EMBL" id="MCD5314772.1"/>
    </source>
</evidence>
<comment type="cofactor">
    <cofactor evidence="1">
        <name>Mg(2+)</name>
        <dbReference type="ChEBI" id="CHEBI:18420"/>
    </cofactor>
</comment>
<evidence type="ECO:0000256" key="1">
    <source>
        <dbReference type="PIRSR" id="PIRSR600760-2"/>
    </source>
</evidence>
<organism evidence="2 3">
    <name type="scientific">Kineosporia babensis</name>
    <dbReference type="NCBI Taxonomy" id="499548"/>
    <lineage>
        <taxon>Bacteria</taxon>
        <taxon>Bacillati</taxon>
        <taxon>Actinomycetota</taxon>
        <taxon>Actinomycetes</taxon>
        <taxon>Kineosporiales</taxon>
        <taxon>Kineosporiaceae</taxon>
        <taxon>Kineosporia</taxon>
    </lineage>
</organism>
<sequence length="262" mass="27509">MSEQELLAVITGAVRRAGGVMQERAKAFTLPTTSEDLINVVKANDAAVTEILRPALMQALPDASWEADEHAKGPVPAGDLWVTDPVGGNVNAVHGIPEWNIGVTLVRDGRPLIAVVYIPLTDELFTAVAGEGARLNGTPLQVSAKTELSAALAGTGQALPSQEPAAAQRAGQSIAAMMRSALLVRAAVPVTQQLVQLAAGRLDLHWQFDNVRSHIGPLLIFRESGGRVTHLDGRDWEIAGEGYLAAAPGLHAAALNVLRKAA</sequence>
<comment type="caution">
    <text evidence="2">The sequence shown here is derived from an EMBL/GenBank/DDBJ whole genome shotgun (WGS) entry which is preliminary data.</text>
</comment>
<gene>
    <name evidence="2" type="ORF">LR394_28110</name>
</gene>
<dbReference type="GO" id="GO:0046872">
    <property type="term" value="F:metal ion binding"/>
    <property type="evidence" value="ECO:0007669"/>
    <property type="project" value="UniProtKB-KW"/>
</dbReference>
<dbReference type="InterPro" id="IPR000760">
    <property type="entry name" value="Inositol_monophosphatase-like"/>
</dbReference>
<dbReference type="SUPFAM" id="SSF56655">
    <property type="entry name" value="Carbohydrate phosphatase"/>
    <property type="match status" value="1"/>
</dbReference>
<protein>
    <submittedName>
        <fullName evidence="2">3'(2'),5'-bisphosphate nucleotidase CysQ</fullName>
    </submittedName>
</protein>
<dbReference type="Proteomes" id="UP001138997">
    <property type="component" value="Unassembled WGS sequence"/>
</dbReference>
<name>A0A9X1SW81_9ACTN</name>
<dbReference type="Gene3D" id="3.30.540.10">
    <property type="entry name" value="Fructose-1,6-Bisphosphatase, subunit A, domain 1"/>
    <property type="match status" value="1"/>
</dbReference>
<dbReference type="Gene3D" id="3.40.190.80">
    <property type="match status" value="1"/>
</dbReference>
<dbReference type="GO" id="GO:0008934">
    <property type="term" value="F:inositol monophosphate 1-phosphatase activity"/>
    <property type="evidence" value="ECO:0007669"/>
    <property type="project" value="TreeGrafter"/>
</dbReference>
<reference evidence="2" key="1">
    <citation type="submission" date="2021-11" db="EMBL/GenBank/DDBJ databases">
        <title>Streptomyces corallinus and Kineosporia corallina sp. nov., two new coral-derived marine actinobacteria.</title>
        <authorList>
            <person name="Buangrab K."/>
            <person name="Sutthacheep M."/>
            <person name="Yeemin T."/>
            <person name="Harunari E."/>
            <person name="Igarashi Y."/>
            <person name="Sripreechasak P."/>
            <person name="Kanchanasin P."/>
            <person name="Tanasupawat S."/>
            <person name="Phongsopitanun W."/>
        </authorList>
    </citation>
    <scope>NUCLEOTIDE SEQUENCE</scope>
    <source>
        <strain evidence="2">JCM 31032</strain>
    </source>
</reference>
<feature type="binding site" evidence="1">
    <location>
        <position position="84"/>
    </location>
    <ligand>
        <name>Mg(2+)</name>
        <dbReference type="ChEBI" id="CHEBI:18420"/>
        <label>1</label>
        <note>catalytic</note>
    </ligand>
</feature>
<dbReference type="RefSeq" id="WP_231447576.1">
    <property type="nucleotide sequence ID" value="NZ_JAJOMB010000018.1"/>
</dbReference>
<dbReference type="GO" id="GO:0007165">
    <property type="term" value="P:signal transduction"/>
    <property type="evidence" value="ECO:0007669"/>
    <property type="project" value="TreeGrafter"/>
</dbReference>
<dbReference type="PANTHER" id="PTHR20854:SF4">
    <property type="entry name" value="INOSITOL-1-MONOPHOSPHATASE-RELATED"/>
    <property type="match status" value="1"/>
</dbReference>
<dbReference type="EMBL" id="JAJOMB010000018">
    <property type="protein sequence ID" value="MCD5314772.1"/>
    <property type="molecule type" value="Genomic_DNA"/>
</dbReference>